<dbReference type="EMBL" id="OCNF01000008">
    <property type="protein sequence ID" value="SOD68387.1"/>
    <property type="molecule type" value="Genomic_DNA"/>
</dbReference>
<evidence type="ECO:0000256" key="1">
    <source>
        <dbReference type="ARBA" id="ARBA00005953"/>
    </source>
</evidence>
<accession>A0A286EBT3</accession>
<proteinExistence type="inferred from homology"/>
<evidence type="ECO:0000256" key="2">
    <source>
        <dbReference type="ARBA" id="ARBA00022801"/>
    </source>
</evidence>
<dbReference type="PANTHER" id="PTHR31793:SF24">
    <property type="entry name" value="LONG-CHAIN ACYL-COA THIOESTERASE FADM"/>
    <property type="match status" value="1"/>
</dbReference>
<reference evidence="3 4" key="1">
    <citation type="submission" date="2017-09" db="EMBL/GenBank/DDBJ databases">
        <authorList>
            <person name="Ehlers B."/>
            <person name="Leendertz F.H."/>
        </authorList>
    </citation>
    <scope>NUCLEOTIDE SEQUENCE [LARGE SCALE GENOMIC DNA]</scope>
    <source>
        <strain evidence="3 4">DSM 16848</strain>
    </source>
</reference>
<name>A0A286EBT3_9NEIS</name>
<dbReference type="RefSeq" id="WP_097114288.1">
    <property type="nucleotide sequence ID" value="NZ_CP083931.1"/>
</dbReference>
<evidence type="ECO:0000313" key="3">
    <source>
        <dbReference type="EMBL" id="SOD68387.1"/>
    </source>
</evidence>
<dbReference type="Gene3D" id="3.10.129.10">
    <property type="entry name" value="Hotdog Thioesterase"/>
    <property type="match status" value="1"/>
</dbReference>
<dbReference type="Proteomes" id="UP000219669">
    <property type="component" value="Unassembled WGS sequence"/>
</dbReference>
<protein>
    <submittedName>
        <fullName evidence="3">Thioesterase-3</fullName>
    </submittedName>
</protein>
<dbReference type="InterPro" id="IPR050563">
    <property type="entry name" value="4-hydroxybenzoyl-CoA_TE"/>
</dbReference>
<dbReference type="InterPro" id="IPR029069">
    <property type="entry name" value="HotDog_dom_sf"/>
</dbReference>
<dbReference type="CDD" id="cd00586">
    <property type="entry name" value="4HBT"/>
    <property type="match status" value="1"/>
</dbReference>
<gene>
    <name evidence="3" type="ORF">SAMN02746062_01240</name>
</gene>
<dbReference type="Pfam" id="PF13279">
    <property type="entry name" value="4HBT_2"/>
    <property type="match status" value="1"/>
</dbReference>
<keyword evidence="4" id="KW-1185">Reference proteome</keyword>
<dbReference type="NCBIfam" id="TIGR00051">
    <property type="entry name" value="YbgC/FadM family acyl-CoA thioesterase"/>
    <property type="match status" value="1"/>
</dbReference>
<comment type="similarity">
    <text evidence="1">Belongs to the 4-hydroxybenzoyl-CoA thioesterase family.</text>
</comment>
<organism evidence="3 4">
    <name type="scientific">Alysiella filiformis DSM 16848</name>
    <dbReference type="NCBI Taxonomy" id="1120981"/>
    <lineage>
        <taxon>Bacteria</taxon>
        <taxon>Pseudomonadati</taxon>
        <taxon>Pseudomonadota</taxon>
        <taxon>Betaproteobacteria</taxon>
        <taxon>Neisseriales</taxon>
        <taxon>Neisseriaceae</taxon>
        <taxon>Alysiella</taxon>
    </lineage>
</organism>
<dbReference type="PIRSF" id="PIRSF003230">
    <property type="entry name" value="YbgC"/>
    <property type="match status" value="1"/>
</dbReference>
<dbReference type="AlphaFoldDB" id="A0A286EBT3"/>
<dbReference type="GO" id="GO:0047617">
    <property type="term" value="F:fatty acyl-CoA hydrolase activity"/>
    <property type="evidence" value="ECO:0007669"/>
    <property type="project" value="TreeGrafter"/>
</dbReference>
<keyword evidence="2" id="KW-0378">Hydrolase</keyword>
<dbReference type="PANTHER" id="PTHR31793">
    <property type="entry name" value="4-HYDROXYBENZOYL-COA THIOESTERASE FAMILY MEMBER"/>
    <property type="match status" value="1"/>
</dbReference>
<dbReference type="SUPFAM" id="SSF54637">
    <property type="entry name" value="Thioesterase/thiol ester dehydrase-isomerase"/>
    <property type="match status" value="1"/>
</dbReference>
<sequence length="131" mass="15189">MSAPHHIYVHNYHLDGYGHVNNARYLEFLEEARWHFFRQHGLGDAMRQAQIVVSHIDIAYRQAATRDQILQIDSQLHSVQSRKLLMLQNIYLSDSPNLLVQAQITLMPTQQGKIARLPENLLHTLQNLVSK</sequence>
<dbReference type="InterPro" id="IPR006684">
    <property type="entry name" value="YbgC/YbaW"/>
</dbReference>
<dbReference type="OrthoDB" id="9799036at2"/>
<evidence type="ECO:0000313" key="4">
    <source>
        <dbReference type="Proteomes" id="UP000219669"/>
    </source>
</evidence>